<keyword evidence="3" id="KW-0233">DNA recombination</keyword>
<dbReference type="Gene3D" id="1.10.150.130">
    <property type="match status" value="1"/>
</dbReference>
<dbReference type="Pfam" id="PF00589">
    <property type="entry name" value="Phage_integrase"/>
    <property type="match status" value="1"/>
</dbReference>
<dbReference type="Proteomes" id="UP000007463">
    <property type="component" value="Chromosome"/>
</dbReference>
<dbReference type="eggNOG" id="COG4974">
    <property type="taxonomic scope" value="Bacteria"/>
</dbReference>
<evidence type="ECO:0000313" key="6">
    <source>
        <dbReference type="Proteomes" id="UP000007463"/>
    </source>
</evidence>
<feature type="domain" description="Tyr recombinase" evidence="4">
    <location>
        <begin position="219"/>
        <end position="400"/>
    </location>
</feature>
<dbReference type="InterPro" id="IPR035386">
    <property type="entry name" value="Arm-DNA-bind_5"/>
</dbReference>
<name>F2IGR3_FLUTR</name>
<sequence length="413" mass="47908">MQTNFSLLIFLRFGKNNHTNQASVMVRITTSGQRAEFSTGRKCEKALWDPKAAKMSGNKAEAKAFNMYLDTIKARIYEIHRQMILNEDLITAESIKNKYLGKNEKPRLIMEIFADHNKRMEALIGQEFSAGTFERYKTSYKHTLDFLEWKYSTTDFDIRNINHAFITDYDFYLRTVRRCANNTTIKYIRNFQKVVRICLKNGWLAKDPFVNYSVKLKEVTRTFLTEEEIEAIQKKKFVSGRLDQVRDIFLFSCFTGLAYADVKELKKSDIQKVISAEKWIMTKRKKTDTVCNIPVLPPVEELIQKYKDDPRCENADCLLPVISNQKMNSYLKEIADVCGIQKELTFHIARHTFATTVTLTNGVSIESVSKMLGHTNLKTTQHYAKILDKKIGDDMRSLHEKYTKVTSVEKEVG</sequence>
<dbReference type="InterPro" id="IPR010998">
    <property type="entry name" value="Integrase_recombinase_N"/>
</dbReference>
<proteinExistence type="inferred from homology"/>
<gene>
    <name evidence="5" type="ordered locus">Fluta_1688</name>
</gene>
<comment type="similarity">
    <text evidence="1">Belongs to the 'phage' integrase family.</text>
</comment>
<dbReference type="InterPro" id="IPR011010">
    <property type="entry name" value="DNA_brk_join_enz"/>
</dbReference>
<keyword evidence="2" id="KW-0238">DNA-binding</keyword>
<dbReference type="PANTHER" id="PTHR30349:SF64">
    <property type="entry name" value="PROPHAGE INTEGRASE INTD-RELATED"/>
    <property type="match status" value="1"/>
</dbReference>
<dbReference type="InterPro" id="IPR025269">
    <property type="entry name" value="SAM-like_dom"/>
</dbReference>
<dbReference type="OrthoDB" id="1098628at2"/>
<dbReference type="SUPFAM" id="SSF56349">
    <property type="entry name" value="DNA breaking-rejoining enzymes"/>
    <property type="match status" value="1"/>
</dbReference>
<dbReference type="KEGG" id="fte:Fluta_1688"/>
<dbReference type="GO" id="GO:0003677">
    <property type="term" value="F:DNA binding"/>
    <property type="evidence" value="ECO:0007669"/>
    <property type="project" value="UniProtKB-KW"/>
</dbReference>
<dbReference type="STRING" id="755732.Fluta_1688"/>
<evidence type="ECO:0000256" key="1">
    <source>
        <dbReference type="ARBA" id="ARBA00008857"/>
    </source>
</evidence>
<dbReference type="EMBL" id="CP002542">
    <property type="protein sequence ID" value="AEA43680.1"/>
    <property type="molecule type" value="Genomic_DNA"/>
</dbReference>
<evidence type="ECO:0000256" key="3">
    <source>
        <dbReference type="ARBA" id="ARBA00023172"/>
    </source>
</evidence>
<dbReference type="GO" id="GO:0015074">
    <property type="term" value="P:DNA integration"/>
    <property type="evidence" value="ECO:0007669"/>
    <property type="project" value="InterPro"/>
</dbReference>
<keyword evidence="6" id="KW-1185">Reference proteome</keyword>
<dbReference type="InterPro" id="IPR013762">
    <property type="entry name" value="Integrase-like_cat_sf"/>
</dbReference>
<evidence type="ECO:0000256" key="2">
    <source>
        <dbReference type="ARBA" id="ARBA00023125"/>
    </source>
</evidence>
<dbReference type="RefSeq" id="WP_013686451.1">
    <property type="nucleotide sequence ID" value="NC_015321.1"/>
</dbReference>
<protein>
    <submittedName>
        <fullName evidence="5">Integrase family protein</fullName>
    </submittedName>
</protein>
<evidence type="ECO:0000313" key="5">
    <source>
        <dbReference type="EMBL" id="AEA43680.1"/>
    </source>
</evidence>
<dbReference type="Gene3D" id="1.10.443.10">
    <property type="entry name" value="Intergrase catalytic core"/>
    <property type="match status" value="1"/>
</dbReference>
<dbReference type="GO" id="GO:0006310">
    <property type="term" value="P:DNA recombination"/>
    <property type="evidence" value="ECO:0007669"/>
    <property type="project" value="UniProtKB-KW"/>
</dbReference>
<organism evidence="5 6">
    <name type="scientific">Fluviicola taffensis (strain DSM 16823 / NCIMB 13979 / RW262)</name>
    <dbReference type="NCBI Taxonomy" id="755732"/>
    <lineage>
        <taxon>Bacteria</taxon>
        <taxon>Pseudomonadati</taxon>
        <taxon>Bacteroidota</taxon>
        <taxon>Flavobacteriia</taxon>
        <taxon>Flavobacteriales</taxon>
        <taxon>Crocinitomicaceae</taxon>
        <taxon>Fluviicola</taxon>
    </lineage>
</organism>
<dbReference type="Pfam" id="PF17293">
    <property type="entry name" value="Arm-DNA-bind_5"/>
    <property type="match status" value="1"/>
</dbReference>
<dbReference type="PANTHER" id="PTHR30349">
    <property type="entry name" value="PHAGE INTEGRASE-RELATED"/>
    <property type="match status" value="1"/>
</dbReference>
<dbReference type="CDD" id="cd01185">
    <property type="entry name" value="INTN1_C_like"/>
    <property type="match status" value="1"/>
</dbReference>
<evidence type="ECO:0000259" key="4">
    <source>
        <dbReference type="PROSITE" id="PS51898"/>
    </source>
</evidence>
<dbReference type="InterPro" id="IPR050090">
    <property type="entry name" value="Tyrosine_recombinase_XerCD"/>
</dbReference>
<dbReference type="InterPro" id="IPR002104">
    <property type="entry name" value="Integrase_catalytic"/>
</dbReference>
<reference evidence="6" key="2">
    <citation type="submission" date="2011-02" db="EMBL/GenBank/DDBJ databases">
        <title>The complete genome of Fluviicola taffensis DSM 16823.</title>
        <authorList>
            <consortium name="US DOE Joint Genome Institute (JGI-PGF)"/>
            <person name="Lucas S."/>
            <person name="Copeland A."/>
            <person name="Lapidus A."/>
            <person name="Bruce D."/>
            <person name="Goodwin L."/>
            <person name="Pitluck S."/>
            <person name="Kyrpides N."/>
            <person name="Mavromatis K."/>
            <person name="Ivanova N."/>
            <person name="Mikhailova N."/>
            <person name="Pagani I."/>
            <person name="Chertkov O."/>
            <person name="Detter J.C."/>
            <person name="Han C."/>
            <person name="Tapia R."/>
            <person name="Land M."/>
            <person name="Hauser L."/>
            <person name="Markowitz V."/>
            <person name="Cheng J.-F."/>
            <person name="Hugenholtz P."/>
            <person name="Woyke T."/>
            <person name="Wu D."/>
            <person name="Tindall B."/>
            <person name="Pomrenke H.G."/>
            <person name="Brambilla E."/>
            <person name="Klenk H.-P."/>
            <person name="Eisen J.A."/>
        </authorList>
    </citation>
    <scope>NUCLEOTIDE SEQUENCE [LARGE SCALE GENOMIC DNA]</scope>
    <source>
        <strain evidence="6">DSM 16823 / RW262 / RW262</strain>
    </source>
</reference>
<dbReference type="Pfam" id="PF13102">
    <property type="entry name" value="Phage_int_SAM_5"/>
    <property type="match status" value="1"/>
</dbReference>
<dbReference type="HOGENOM" id="CLU_033139_2_0_10"/>
<dbReference type="AlphaFoldDB" id="F2IGR3"/>
<accession>F2IGR3</accession>
<dbReference type="PROSITE" id="PS51898">
    <property type="entry name" value="TYR_RECOMBINASE"/>
    <property type="match status" value="1"/>
</dbReference>
<reference evidence="5 6" key="1">
    <citation type="journal article" date="2011" name="Stand. Genomic Sci.">
        <title>Complete genome sequence of the gliding freshwater bacterium Fluviicola taffensis type strain (RW262).</title>
        <authorList>
            <person name="Woyke T."/>
            <person name="Chertkov O."/>
            <person name="Lapidus A."/>
            <person name="Nolan M."/>
            <person name="Lucas S."/>
            <person name="Del Rio T.G."/>
            <person name="Tice H."/>
            <person name="Cheng J.F."/>
            <person name="Tapia R."/>
            <person name="Han C."/>
            <person name="Goodwin L."/>
            <person name="Pitluck S."/>
            <person name="Liolios K."/>
            <person name="Pagani I."/>
            <person name="Ivanova N."/>
            <person name="Huntemann M."/>
            <person name="Mavromatis K."/>
            <person name="Mikhailova N."/>
            <person name="Pati A."/>
            <person name="Chen A."/>
            <person name="Palaniappan K."/>
            <person name="Land M."/>
            <person name="Hauser L."/>
            <person name="Brambilla E.M."/>
            <person name="Rohde M."/>
            <person name="Mwirichia R."/>
            <person name="Sikorski J."/>
            <person name="Tindall B.J."/>
            <person name="Goker M."/>
            <person name="Bristow J."/>
            <person name="Eisen J.A."/>
            <person name="Markowitz V."/>
            <person name="Hugenholtz P."/>
            <person name="Klenk H.P."/>
            <person name="Kyrpides N.C."/>
        </authorList>
    </citation>
    <scope>NUCLEOTIDE SEQUENCE [LARGE SCALE GENOMIC DNA]</scope>
    <source>
        <strain evidence="6">DSM 16823 / RW262 / RW262</strain>
    </source>
</reference>